<dbReference type="Proteomes" id="UP000765338">
    <property type="component" value="Unassembled WGS sequence"/>
</dbReference>
<proteinExistence type="predicted"/>
<evidence type="ECO:0000256" key="1">
    <source>
        <dbReference type="SAM" id="MobiDB-lite"/>
    </source>
</evidence>
<evidence type="ECO:0000313" key="3">
    <source>
        <dbReference type="Proteomes" id="UP000765338"/>
    </source>
</evidence>
<accession>A0ABR5ZT70</accession>
<gene>
    <name evidence="2" type="ORF">CPA56_05795</name>
</gene>
<evidence type="ECO:0000313" key="2">
    <source>
        <dbReference type="EMBL" id="MBA5727491.1"/>
    </source>
</evidence>
<feature type="region of interest" description="Disordered" evidence="1">
    <location>
        <begin position="26"/>
        <end position="78"/>
    </location>
</feature>
<keyword evidence="3" id="KW-1185">Reference proteome</keyword>
<organism evidence="2 3">
    <name type="scientific">Bombella mellum</name>
    <dbReference type="NCBI Taxonomy" id="2039288"/>
    <lineage>
        <taxon>Bacteria</taxon>
        <taxon>Pseudomonadati</taxon>
        <taxon>Pseudomonadota</taxon>
        <taxon>Alphaproteobacteria</taxon>
        <taxon>Acetobacterales</taxon>
        <taxon>Acetobacteraceae</taxon>
        <taxon>Bombella</taxon>
    </lineage>
</organism>
<comment type="caution">
    <text evidence="2">The sequence shown here is derived from an EMBL/GenBank/DDBJ whole genome shotgun (WGS) entry which is preliminary data.</text>
</comment>
<reference evidence="2 3" key="1">
    <citation type="submission" date="2017-10" db="EMBL/GenBank/DDBJ databases">
        <authorList>
            <person name="Jakob F."/>
        </authorList>
    </citation>
    <scope>NUCLEOTIDE SEQUENCE [LARGE SCALE GENOMIC DNA]</scope>
    <source>
        <strain evidence="2 3">TMW 2.1889</strain>
    </source>
</reference>
<protein>
    <recommendedName>
        <fullName evidence="4">Lipoprotein</fullName>
    </recommendedName>
</protein>
<sequence length="78" mass="8024">MLLPFRLPVLTGLSLALLGLTGCTDTHHGTSHPGLSPDGYGFVQNGPVLPPPDHLLHHQATPQPHLSSEGGTTTGSGL</sequence>
<dbReference type="EMBL" id="PDLY01000003">
    <property type="protein sequence ID" value="MBA5727491.1"/>
    <property type="molecule type" value="Genomic_DNA"/>
</dbReference>
<dbReference type="PROSITE" id="PS51257">
    <property type="entry name" value="PROKAR_LIPOPROTEIN"/>
    <property type="match status" value="1"/>
</dbReference>
<evidence type="ECO:0008006" key="4">
    <source>
        <dbReference type="Google" id="ProtNLM"/>
    </source>
</evidence>
<name>A0ABR5ZT70_9PROT</name>